<evidence type="ECO:0000313" key="1">
    <source>
        <dbReference type="EMBL" id="SFR35423.1"/>
    </source>
</evidence>
<sequence>MVAERRVRLTEGDSMERGLRCPSCGTYTTLSDIIATGRCRNGSRRGNCDVNLHVDVVIEE</sequence>
<name>A0A1I6FZN5_9EURY</name>
<dbReference type="OrthoDB" id="337144at2157"/>
<proteinExistence type="predicted"/>
<reference evidence="2" key="1">
    <citation type="submission" date="2016-10" db="EMBL/GenBank/DDBJ databases">
        <authorList>
            <person name="Varghese N."/>
            <person name="Submissions S."/>
        </authorList>
    </citation>
    <scope>NUCLEOTIDE SEQUENCE [LARGE SCALE GENOMIC DNA]</scope>
    <source>
        <strain evidence="2">CGMCC 1.7736</strain>
    </source>
</reference>
<organism evidence="1 2">
    <name type="scientific">Halogeometricum rufum</name>
    <dbReference type="NCBI Taxonomy" id="553469"/>
    <lineage>
        <taxon>Archaea</taxon>
        <taxon>Methanobacteriati</taxon>
        <taxon>Methanobacteriota</taxon>
        <taxon>Stenosarchaea group</taxon>
        <taxon>Halobacteria</taxon>
        <taxon>Halobacteriales</taxon>
        <taxon>Haloferacaceae</taxon>
        <taxon>Halogeometricum</taxon>
    </lineage>
</organism>
<accession>A0A1I6FZN5</accession>
<dbReference type="RefSeq" id="WP_089803985.1">
    <property type="nucleotide sequence ID" value="NZ_FOYT01000001.1"/>
</dbReference>
<protein>
    <submittedName>
        <fullName evidence="1">Uncharacterized protein</fullName>
    </submittedName>
</protein>
<gene>
    <name evidence="1" type="ORF">SAMN04487947_0316</name>
</gene>
<keyword evidence="2" id="KW-1185">Reference proteome</keyword>
<dbReference type="STRING" id="553469.SAMN04487947_0316"/>
<dbReference type="AlphaFoldDB" id="A0A1I6FZN5"/>
<evidence type="ECO:0000313" key="2">
    <source>
        <dbReference type="Proteomes" id="UP000198531"/>
    </source>
</evidence>
<dbReference type="EMBL" id="FOYT01000001">
    <property type="protein sequence ID" value="SFR35423.1"/>
    <property type="molecule type" value="Genomic_DNA"/>
</dbReference>
<dbReference type="Proteomes" id="UP000198531">
    <property type="component" value="Unassembled WGS sequence"/>
</dbReference>